<gene>
    <name evidence="3" type="ORF">TOPH_03871</name>
</gene>
<dbReference type="PROSITE" id="PS00958">
    <property type="entry name" value="TRANSALDOLASE_2"/>
    <property type="match status" value="1"/>
</dbReference>
<dbReference type="InterPro" id="IPR018225">
    <property type="entry name" value="Transaldolase_AS"/>
</dbReference>
<dbReference type="STRING" id="1163406.A0A0L0NCH3"/>
<proteinExistence type="predicted"/>
<dbReference type="OrthoDB" id="1711136at2759"/>
<dbReference type="Pfam" id="PF00923">
    <property type="entry name" value="TAL_FSA"/>
    <property type="match status" value="1"/>
</dbReference>
<comment type="caution">
    <text evidence="3">The sequence shown here is derived from an EMBL/GenBank/DDBJ whole genome shotgun (WGS) entry which is preliminary data.</text>
</comment>
<dbReference type="AlphaFoldDB" id="A0A0L0NCH3"/>
<feature type="non-terminal residue" evidence="3">
    <location>
        <position position="1"/>
    </location>
</feature>
<dbReference type="UniPathway" id="UPA00115">
    <property type="reaction ID" value="UER00414"/>
</dbReference>
<evidence type="ECO:0000313" key="3">
    <source>
        <dbReference type="EMBL" id="KND91694.1"/>
    </source>
</evidence>
<dbReference type="InterPro" id="IPR001585">
    <property type="entry name" value="TAL/FSA"/>
</dbReference>
<keyword evidence="4" id="KW-1185">Reference proteome</keyword>
<dbReference type="Proteomes" id="UP000036947">
    <property type="component" value="Unassembled WGS sequence"/>
</dbReference>
<evidence type="ECO:0000256" key="2">
    <source>
        <dbReference type="RuleBase" id="RU000501"/>
    </source>
</evidence>
<evidence type="ECO:0000256" key="1">
    <source>
        <dbReference type="ARBA" id="ARBA00023270"/>
    </source>
</evidence>
<keyword evidence="1" id="KW-0704">Schiff base</keyword>
<accession>A0A0L0NCH3</accession>
<dbReference type="EC" id="2.2.1.2" evidence="2"/>
<dbReference type="InterPro" id="IPR013785">
    <property type="entry name" value="Aldolase_TIM"/>
</dbReference>
<keyword evidence="2" id="KW-0570">Pentose shunt</keyword>
<organism evidence="3 4">
    <name type="scientific">Tolypocladium ophioglossoides (strain CBS 100239)</name>
    <name type="common">Snaketongue truffleclub</name>
    <name type="synonym">Elaphocordyceps ophioglossoides</name>
    <dbReference type="NCBI Taxonomy" id="1163406"/>
    <lineage>
        <taxon>Eukaryota</taxon>
        <taxon>Fungi</taxon>
        <taxon>Dikarya</taxon>
        <taxon>Ascomycota</taxon>
        <taxon>Pezizomycotina</taxon>
        <taxon>Sordariomycetes</taxon>
        <taxon>Hypocreomycetidae</taxon>
        <taxon>Hypocreales</taxon>
        <taxon>Ophiocordycipitaceae</taxon>
        <taxon>Tolypocladium</taxon>
    </lineage>
</organism>
<comment type="function">
    <text evidence="2">Catalyzes the rate-limiting step of the non-oxidative phase in the pentose phosphate pathway. Catalyzes the reversible conversion of sedheptulose-7-phosphate and D-glyceraldehyde 3-phosphate into erythrose-4-phosphate and beta-D-fructose 6-phosphate.</text>
</comment>
<dbReference type="GO" id="GO:0005975">
    <property type="term" value="P:carbohydrate metabolic process"/>
    <property type="evidence" value="ECO:0007669"/>
    <property type="project" value="InterPro"/>
</dbReference>
<keyword evidence="2" id="KW-0808">Transferase</keyword>
<protein>
    <recommendedName>
        <fullName evidence="2">Transaldolase</fullName>
        <ecNumber evidence="2">2.2.1.2</ecNumber>
    </recommendedName>
</protein>
<dbReference type="SUPFAM" id="SSF51569">
    <property type="entry name" value="Aldolase"/>
    <property type="match status" value="1"/>
</dbReference>
<name>A0A0L0NCH3_TOLOC</name>
<dbReference type="GO" id="GO:0009052">
    <property type="term" value="P:pentose-phosphate shunt, non-oxidative branch"/>
    <property type="evidence" value="ECO:0007669"/>
    <property type="project" value="TreeGrafter"/>
</dbReference>
<dbReference type="PANTHER" id="PTHR10683:SF34">
    <property type="entry name" value="TRANSALDOLASE"/>
    <property type="match status" value="1"/>
</dbReference>
<evidence type="ECO:0000313" key="4">
    <source>
        <dbReference type="Proteomes" id="UP000036947"/>
    </source>
</evidence>
<reference evidence="3 4" key="1">
    <citation type="journal article" date="2015" name="BMC Genomics">
        <title>The genome of the truffle-parasite Tolypocladium ophioglossoides and the evolution of antifungal peptaibiotics.</title>
        <authorList>
            <person name="Quandt C.A."/>
            <person name="Bushley K.E."/>
            <person name="Spatafora J.W."/>
        </authorList>
    </citation>
    <scope>NUCLEOTIDE SEQUENCE [LARGE SCALE GENOMIC DNA]</scope>
    <source>
        <strain evidence="3 4">CBS 100239</strain>
    </source>
</reference>
<dbReference type="PANTHER" id="PTHR10683">
    <property type="entry name" value="TRANSALDOLASE"/>
    <property type="match status" value="1"/>
</dbReference>
<comment type="pathway">
    <text evidence="2">Carbohydrate degradation; pentose phosphate pathway; D-glyceraldehyde 3-phosphate and beta-D-fructose 6-phosphate from D-ribose 5-phosphate and D-xylulose 5-phosphate (non-oxidative stage): step 2/3.</text>
</comment>
<dbReference type="Gene3D" id="3.20.20.70">
    <property type="entry name" value="Aldolase class I"/>
    <property type="match status" value="1"/>
</dbReference>
<dbReference type="EMBL" id="LFRF01000008">
    <property type="protein sequence ID" value="KND91694.1"/>
    <property type="molecule type" value="Genomic_DNA"/>
</dbReference>
<comment type="catalytic activity">
    <reaction evidence="2">
        <text>D-sedoheptulose 7-phosphate + D-glyceraldehyde 3-phosphate = D-erythrose 4-phosphate + beta-D-fructose 6-phosphate</text>
        <dbReference type="Rhea" id="RHEA:17053"/>
        <dbReference type="ChEBI" id="CHEBI:16897"/>
        <dbReference type="ChEBI" id="CHEBI:57483"/>
        <dbReference type="ChEBI" id="CHEBI:57634"/>
        <dbReference type="ChEBI" id="CHEBI:59776"/>
        <dbReference type="EC" id="2.2.1.2"/>
    </reaction>
</comment>
<sequence length="377" mass="42214">RHDQPNLLVPCHAARRIELVCTTRLHLCVPLKCCRSNLISMPSLLDLLGYKSQIDCDTLDYEVAKTLGPFVDCTSNQAIAFFELARPVSGKSLLHHAELIQAAISEARGRLQPLQENLPLEEFVVEILMVKLQLLFIPYLTGYVHVQTNPKLSYSTMATVMNAERIIAIFHSLAPEFEKRVCIKIPATWEGLQACRIVEAKGIATLATTMFCMEQATLAADAQCTYIAPYVNELKVHFDKGYVDNHKAFDFCREAQAYYLGHSHRTRVLAASLTSVDDVMQLAGIQHITISPGLLHELSTTDASSWNGKLGEYFAQGPTKRSWETRDYVGLMNDEGAWRLAFTRSGFGTSEGKIIQAINYFADFQEKLEALVKQHAE</sequence>
<dbReference type="GO" id="GO:0004801">
    <property type="term" value="F:transaldolase activity"/>
    <property type="evidence" value="ECO:0007669"/>
    <property type="project" value="UniProtKB-EC"/>
</dbReference>